<organism evidence="1 2">
    <name type="scientific">[Ruminococcus] lactaris ATCC 29176</name>
    <dbReference type="NCBI Taxonomy" id="471875"/>
    <lineage>
        <taxon>Bacteria</taxon>
        <taxon>Bacillati</taxon>
        <taxon>Bacillota</taxon>
        <taxon>Clostridia</taxon>
        <taxon>Lachnospirales</taxon>
        <taxon>Lachnospiraceae</taxon>
        <taxon>Mediterraneibacter</taxon>
    </lineage>
</organism>
<evidence type="ECO:0000313" key="2">
    <source>
        <dbReference type="Proteomes" id="UP000003254"/>
    </source>
</evidence>
<reference evidence="1 2" key="2">
    <citation type="submission" date="2008-08" db="EMBL/GenBank/DDBJ databases">
        <authorList>
            <person name="Fulton L."/>
            <person name="Clifton S."/>
            <person name="Fulton B."/>
            <person name="Xu J."/>
            <person name="Minx P."/>
            <person name="Pepin K.H."/>
            <person name="Johnson M."/>
            <person name="Bhonagiri V."/>
            <person name="Nash W.E."/>
            <person name="Mardis E.R."/>
            <person name="Wilson R.K."/>
        </authorList>
    </citation>
    <scope>NUCLEOTIDE SEQUENCE [LARGE SCALE GENOMIC DNA]</scope>
    <source>
        <strain evidence="1 2">ATCC 29176</strain>
    </source>
</reference>
<name>B5CNK1_9FIRM</name>
<reference evidence="1 2" key="1">
    <citation type="submission" date="2008-08" db="EMBL/GenBank/DDBJ databases">
        <title>Draft genome sequence of Ruminococcus lactaris ATCC 29176.</title>
        <authorList>
            <person name="Sudarsanam P."/>
            <person name="Ley R."/>
            <person name="Guruge J."/>
            <person name="Turnbaugh P.J."/>
            <person name="Mahowald M."/>
            <person name="Liep D."/>
            <person name="Gordon J."/>
        </authorList>
    </citation>
    <scope>NUCLEOTIDE SEQUENCE [LARGE SCALE GENOMIC DNA]</scope>
    <source>
        <strain evidence="1 2">ATCC 29176</strain>
    </source>
</reference>
<accession>B5CNK1</accession>
<dbReference type="AlphaFoldDB" id="B5CNK1"/>
<proteinExistence type="predicted"/>
<dbReference type="Proteomes" id="UP000003254">
    <property type="component" value="Unassembled WGS sequence"/>
</dbReference>
<keyword evidence="2" id="KW-1185">Reference proteome</keyword>
<evidence type="ECO:0000313" key="1">
    <source>
        <dbReference type="EMBL" id="EDY33282.1"/>
    </source>
</evidence>
<protein>
    <submittedName>
        <fullName evidence="1">Uncharacterized protein</fullName>
    </submittedName>
</protein>
<gene>
    <name evidence="1" type="ORF">RUMLAC_01037</name>
</gene>
<dbReference type="HOGENOM" id="CLU_3239182_0_0_9"/>
<sequence length="43" mass="4944">MKNQKNNERLCRQTKCRTHLTVTAKISLNQYVILSVTPGNVNQ</sequence>
<dbReference type="EMBL" id="ABOU02000028">
    <property type="protein sequence ID" value="EDY33282.1"/>
    <property type="molecule type" value="Genomic_DNA"/>
</dbReference>
<comment type="caution">
    <text evidence="1">The sequence shown here is derived from an EMBL/GenBank/DDBJ whole genome shotgun (WGS) entry which is preliminary data.</text>
</comment>